<evidence type="ECO:0000313" key="2">
    <source>
        <dbReference type="EnsemblPlants" id="AUR62026414-RA:cds"/>
    </source>
</evidence>
<proteinExistence type="predicted"/>
<name>A0A803MBE7_CHEQI</name>
<protein>
    <submittedName>
        <fullName evidence="2">Uncharacterized protein</fullName>
    </submittedName>
</protein>
<feature type="compositionally biased region" description="Polar residues" evidence="1">
    <location>
        <begin position="337"/>
        <end position="346"/>
    </location>
</feature>
<dbReference type="AlphaFoldDB" id="A0A803MBE7"/>
<keyword evidence="3" id="KW-1185">Reference proteome</keyword>
<reference evidence="2" key="2">
    <citation type="submission" date="2021-03" db="UniProtKB">
        <authorList>
            <consortium name="EnsemblPlants"/>
        </authorList>
    </citation>
    <scope>IDENTIFICATION</scope>
</reference>
<evidence type="ECO:0000313" key="3">
    <source>
        <dbReference type="Proteomes" id="UP000596660"/>
    </source>
</evidence>
<feature type="compositionally biased region" description="Low complexity" evidence="1">
    <location>
        <begin position="347"/>
        <end position="358"/>
    </location>
</feature>
<evidence type="ECO:0000256" key="1">
    <source>
        <dbReference type="SAM" id="MobiDB-lite"/>
    </source>
</evidence>
<organism evidence="2 3">
    <name type="scientific">Chenopodium quinoa</name>
    <name type="common">Quinoa</name>
    <dbReference type="NCBI Taxonomy" id="63459"/>
    <lineage>
        <taxon>Eukaryota</taxon>
        <taxon>Viridiplantae</taxon>
        <taxon>Streptophyta</taxon>
        <taxon>Embryophyta</taxon>
        <taxon>Tracheophyta</taxon>
        <taxon>Spermatophyta</taxon>
        <taxon>Magnoliopsida</taxon>
        <taxon>eudicotyledons</taxon>
        <taxon>Gunneridae</taxon>
        <taxon>Pentapetalae</taxon>
        <taxon>Caryophyllales</taxon>
        <taxon>Chenopodiaceae</taxon>
        <taxon>Chenopodioideae</taxon>
        <taxon>Atripliceae</taxon>
        <taxon>Chenopodium</taxon>
    </lineage>
</organism>
<feature type="region of interest" description="Disordered" evidence="1">
    <location>
        <begin position="337"/>
        <end position="382"/>
    </location>
</feature>
<sequence length="382" mass="41557">MRYSDLKKIDRGVRRHFHDDITVIIVFFDSNLISRASSVRGPTLSLRGGGISLPAKTLAPCATPMEVDFSSGDTLFRKIKWKAQIPSSYPFWALPARHPVIGAFGWGLYLIVFNKNLRSSKKSSSKGNGGGNSKKQSGTKVQSQPMNQSKQSNQWVPKAQTKKDAYLNSANDGNNFDGEQIMELGDTPQADSVILGKTDLVMGSRLFAKEKTPILVNSNLETSQRIPLAPKPRDLLTNNSRVIKKSHSNFGTKSSLPYSKPRLFGKENLYEIASSTPSALRNKGNSSANFDIAVSESNHEPIERASLLGDSDPPDLRHVHRLPDGWSIDGEVSPISQQNLVSSGFVPSSGDQSPGSDGYVPNSVCDGRSDESVEGRLPLSSA</sequence>
<reference evidence="2" key="1">
    <citation type="journal article" date="2017" name="Nature">
        <title>The genome of Chenopodium quinoa.</title>
        <authorList>
            <person name="Jarvis D.E."/>
            <person name="Ho Y.S."/>
            <person name="Lightfoot D.J."/>
            <person name="Schmoeckel S.M."/>
            <person name="Li B."/>
            <person name="Borm T.J.A."/>
            <person name="Ohyanagi H."/>
            <person name="Mineta K."/>
            <person name="Michell C.T."/>
            <person name="Saber N."/>
            <person name="Kharbatia N.M."/>
            <person name="Rupper R.R."/>
            <person name="Sharp A.R."/>
            <person name="Dally N."/>
            <person name="Boughton B.A."/>
            <person name="Woo Y.H."/>
            <person name="Gao G."/>
            <person name="Schijlen E.G.W.M."/>
            <person name="Guo X."/>
            <person name="Momin A.A."/>
            <person name="Negrao S."/>
            <person name="Al-Babili S."/>
            <person name="Gehring C."/>
            <person name="Roessner U."/>
            <person name="Jung C."/>
            <person name="Murphy K."/>
            <person name="Arold S.T."/>
            <person name="Gojobori T."/>
            <person name="van der Linden C.G."/>
            <person name="van Loo E.N."/>
            <person name="Jellen E.N."/>
            <person name="Maughan P.J."/>
            <person name="Tester M."/>
        </authorList>
    </citation>
    <scope>NUCLEOTIDE SEQUENCE [LARGE SCALE GENOMIC DNA]</scope>
    <source>
        <strain evidence="2">cv. PI 614886</strain>
    </source>
</reference>
<feature type="region of interest" description="Disordered" evidence="1">
    <location>
        <begin position="120"/>
        <end position="158"/>
    </location>
</feature>
<dbReference type="Proteomes" id="UP000596660">
    <property type="component" value="Unplaced"/>
</dbReference>
<accession>A0A803MBE7</accession>
<feature type="compositionally biased region" description="Polar residues" evidence="1">
    <location>
        <begin position="141"/>
        <end position="155"/>
    </location>
</feature>
<dbReference type="Gramene" id="AUR62026414-RA">
    <property type="protein sequence ID" value="AUR62026414-RA:cds"/>
    <property type="gene ID" value="AUR62026414"/>
</dbReference>
<dbReference type="EnsemblPlants" id="AUR62026414-RA">
    <property type="protein sequence ID" value="AUR62026414-RA:cds"/>
    <property type="gene ID" value="AUR62026414"/>
</dbReference>